<evidence type="ECO:0000313" key="2">
    <source>
        <dbReference type="EMBL" id="BBY39934.1"/>
    </source>
</evidence>
<dbReference type="Gene3D" id="1.10.8.1050">
    <property type="entry name" value="Antitoxin VbhA-like"/>
    <property type="match status" value="1"/>
</dbReference>
<organism evidence="2 3">
    <name type="scientific">Mycobacterium mantenii</name>
    <dbReference type="NCBI Taxonomy" id="560555"/>
    <lineage>
        <taxon>Bacteria</taxon>
        <taxon>Bacillati</taxon>
        <taxon>Actinomycetota</taxon>
        <taxon>Actinomycetes</taxon>
        <taxon>Mycobacteriales</taxon>
        <taxon>Mycobacteriaceae</taxon>
        <taxon>Mycobacterium</taxon>
        <taxon>Mycobacterium avium complex (MAC)</taxon>
    </lineage>
</organism>
<dbReference type="RefSeq" id="WP_158086065.1">
    <property type="nucleotide sequence ID" value="NZ_AP022590.1"/>
</dbReference>
<dbReference type="EMBL" id="AP022590">
    <property type="protein sequence ID" value="BBY39934.1"/>
    <property type="molecule type" value="Genomic_DNA"/>
</dbReference>
<evidence type="ECO:0000259" key="1">
    <source>
        <dbReference type="Pfam" id="PF18495"/>
    </source>
</evidence>
<sequence>MVNSITWELRFAGSAGPDAWNGQLQGNALACSMLEGWIPTREAVALLIEAVAGRITSDEYRARVVASTATRGRRFSQLPKLSIPDNFDDSLPDVEIDAWEGKPRE</sequence>
<dbReference type="InterPro" id="IPR033788">
    <property type="entry name" value="VbhA-like"/>
</dbReference>
<dbReference type="CDD" id="cd11586">
    <property type="entry name" value="VbhA_like"/>
    <property type="match status" value="1"/>
</dbReference>
<dbReference type="InterPro" id="IPR041535">
    <property type="entry name" value="VbhA"/>
</dbReference>
<protein>
    <recommendedName>
        <fullName evidence="1">Antitoxin VbhA domain-containing protein</fullName>
    </recommendedName>
</protein>
<name>A0ABM7JWH0_MYCNT</name>
<dbReference type="Pfam" id="PF18495">
    <property type="entry name" value="VbhA"/>
    <property type="match status" value="1"/>
</dbReference>
<proteinExistence type="predicted"/>
<reference evidence="2 3" key="1">
    <citation type="journal article" date="2019" name="Emerg. Microbes Infect.">
        <title>Comprehensive subspecies identification of 175 nontuberculous mycobacteria species based on 7547 genomic profiles.</title>
        <authorList>
            <person name="Matsumoto Y."/>
            <person name="Kinjo T."/>
            <person name="Motooka D."/>
            <person name="Nabeya D."/>
            <person name="Jung N."/>
            <person name="Uechi K."/>
            <person name="Horii T."/>
            <person name="Iida T."/>
            <person name="Fujita J."/>
            <person name="Nakamura S."/>
        </authorList>
    </citation>
    <scope>NUCLEOTIDE SEQUENCE [LARGE SCALE GENOMIC DNA]</scope>
    <source>
        <strain evidence="2 3">JCM 18113</strain>
    </source>
</reference>
<evidence type="ECO:0000313" key="3">
    <source>
        <dbReference type="Proteomes" id="UP000465812"/>
    </source>
</evidence>
<accession>A0ABM7JWH0</accession>
<gene>
    <name evidence="2" type="ORF">MMAN_40680</name>
</gene>
<dbReference type="InterPro" id="IPR043038">
    <property type="entry name" value="VbhA_sf"/>
</dbReference>
<keyword evidence="3" id="KW-1185">Reference proteome</keyword>
<feature type="domain" description="Antitoxin VbhA" evidence="1">
    <location>
        <begin position="27"/>
        <end position="65"/>
    </location>
</feature>
<dbReference type="Proteomes" id="UP000465812">
    <property type="component" value="Chromosome"/>
</dbReference>